<accession>A0A5J4S8Q9</accession>
<protein>
    <recommendedName>
        <fullName evidence="3">Glycosyltransferase subfamily 4-like N-terminal domain-containing protein</fullName>
    </recommendedName>
</protein>
<comment type="caution">
    <text evidence="2">The sequence shown here is derived from an EMBL/GenBank/DDBJ whole genome shotgun (WGS) entry which is preliminary data.</text>
</comment>
<dbReference type="GO" id="GO:0009103">
    <property type="term" value="P:lipopolysaccharide biosynthetic process"/>
    <property type="evidence" value="ECO:0007669"/>
    <property type="project" value="TreeGrafter"/>
</dbReference>
<dbReference type="SUPFAM" id="SSF53756">
    <property type="entry name" value="UDP-Glycosyltransferase/glycogen phosphorylase"/>
    <property type="match status" value="1"/>
</dbReference>
<dbReference type="CDD" id="cd03801">
    <property type="entry name" value="GT4_PimA-like"/>
    <property type="match status" value="1"/>
</dbReference>
<sequence>MQQYHKQMKKILVVFSRALPPIINGSNKCVWDYCQMLSKLGYEIFFLCEGERTKALDAVKFWGDHIYFFKRTIFTRIFFRIKRDINRIFKYNAIYYTSSSVTRKIEKLHYIHKFDTIIVNYIFNSKCLKRCSIPQKIIFTHDSFIYRNERLAISNGYNLTPNQEARALNRADYILSIQQNESILYKYLCPSKKIYTVYTPFEIRRQNLTGNKNILFLASNNKVNRNGLMLFVDKIFPLILKEEMEFKLIIGGSICESINSMLFPQNIELYGKVDDLDDFYQKGDIAINPVYQGTGLKIKTFEALSYGKVVVVHPHSLEGVYLLEKIPLLVGETPQEYSFQILRVLKDVSLRQKYSNEAISYIQSLNKYIELEYRKILE</sequence>
<dbReference type="Gene3D" id="3.40.50.2000">
    <property type="entry name" value="Glycogen Phosphorylase B"/>
    <property type="match status" value="2"/>
</dbReference>
<name>A0A5J4S8Q9_9ZZZZ</name>
<dbReference type="PANTHER" id="PTHR46401:SF2">
    <property type="entry name" value="GLYCOSYLTRANSFERASE WBBK-RELATED"/>
    <property type="match status" value="1"/>
</dbReference>
<proteinExistence type="predicted"/>
<dbReference type="AlphaFoldDB" id="A0A5J4S8Q9"/>
<evidence type="ECO:0000313" key="2">
    <source>
        <dbReference type="EMBL" id="KAA6342052.1"/>
    </source>
</evidence>
<keyword evidence="1" id="KW-0808">Transferase</keyword>
<dbReference type="PANTHER" id="PTHR46401">
    <property type="entry name" value="GLYCOSYLTRANSFERASE WBBK-RELATED"/>
    <property type="match status" value="1"/>
</dbReference>
<reference evidence="2" key="1">
    <citation type="submission" date="2019-03" db="EMBL/GenBank/DDBJ databases">
        <title>Single cell metagenomics reveals metabolic interactions within the superorganism composed of flagellate Streblomastix strix and complex community of Bacteroidetes bacteria on its surface.</title>
        <authorList>
            <person name="Treitli S.C."/>
            <person name="Kolisko M."/>
            <person name="Husnik F."/>
            <person name="Keeling P."/>
            <person name="Hampl V."/>
        </authorList>
    </citation>
    <scope>NUCLEOTIDE SEQUENCE</scope>
    <source>
        <strain evidence="2">STM</strain>
    </source>
</reference>
<dbReference type="GO" id="GO:0016757">
    <property type="term" value="F:glycosyltransferase activity"/>
    <property type="evidence" value="ECO:0007669"/>
    <property type="project" value="TreeGrafter"/>
</dbReference>
<dbReference type="EMBL" id="SNRY01000348">
    <property type="protein sequence ID" value="KAA6342052.1"/>
    <property type="molecule type" value="Genomic_DNA"/>
</dbReference>
<gene>
    <name evidence="2" type="ORF">EZS27_010188</name>
</gene>
<dbReference type="Pfam" id="PF13692">
    <property type="entry name" value="Glyco_trans_1_4"/>
    <property type="match status" value="1"/>
</dbReference>
<evidence type="ECO:0008006" key="3">
    <source>
        <dbReference type="Google" id="ProtNLM"/>
    </source>
</evidence>
<evidence type="ECO:0000256" key="1">
    <source>
        <dbReference type="ARBA" id="ARBA00022679"/>
    </source>
</evidence>
<organism evidence="2">
    <name type="scientific">termite gut metagenome</name>
    <dbReference type="NCBI Taxonomy" id="433724"/>
    <lineage>
        <taxon>unclassified sequences</taxon>
        <taxon>metagenomes</taxon>
        <taxon>organismal metagenomes</taxon>
    </lineage>
</organism>